<gene>
    <name evidence="2" type="ORF">SAMN02745129_4591</name>
</gene>
<dbReference type="Pfam" id="PF11086">
    <property type="entry name" value="DUF2878"/>
    <property type="match status" value="1"/>
</dbReference>
<dbReference type="OrthoDB" id="21939at2"/>
<feature type="transmembrane region" description="Helical" evidence="1">
    <location>
        <begin position="102"/>
        <end position="120"/>
    </location>
</feature>
<feature type="transmembrane region" description="Helical" evidence="1">
    <location>
        <begin position="27"/>
        <end position="44"/>
    </location>
</feature>
<feature type="transmembrane region" description="Helical" evidence="1">
    <location>
        <begin position="78"/>
        <end position="95"/>
    </location>
</feature>
<keyword evidence="1" id="KW-0812">Transmembrane</keyword>
<keyword evidence="3" id="KW-1185">Reference proteome</keyword>
<evidence type="ECO:0000313" key="2">
    <source>
        <dbReference type="EMBL" id="SHI18876.1"/>
    </source>
</evidence>
<protein>
    <recommendedName>
        <fullName evidence="4">DUF2878 domain-containing protein</fullName>
    </recommendedName>
</protein>
<keyword evidence="1" id="KW-0472">Membrane</keyword>
<proteinExistence type="predicted"/>
<dbReference type="STRING" id="299255.SAMN02745129_4591"/>
<dbReference type="RefSeq" id="WP_067666138.1">
    <property type="nucleotide sequence ID" value="NZ_FQXG01000009.1"/>
</dbReference>
<accession>A0A1M5Z3M8</accession>
<dbReference type="InterPro" id="IPR021306">
    <property type="entry name" value="DUF2878"/>
</dbReference>
<reference evidence="2 3" key="1">
    <citation type="submission" date="2016-11" db="EMBL/GenBank/DDBJ databases">
        <authorList>
            <person name="Jaros S."/>
            <person name="Januszkiewicz K."/>
            <person name="Wedrychowicz H."/>
        </authorList>
    </citation>
    <scope>NUCLEOTIDE SEQUENCE [LARGE SCALE GENOMIC DNA]</scope>
    <source>
        <strain evidence="2 3">DSM 16917</strain>
    </source>
</reference>
<feature type="transmembrane region" description="Helical" evidence="1">
    <location>
        <begin position="132"/>
        <end position="151"/>
    </location>
</feature>
<feature type="transmembrane region" description="Helical" evidence="1">
    <location>
        <begin position="51"/>
        <end position="72"/>
    </location>
</feature>
<name>A0A1M5Z3M8_9GAMM</name>
<evidence type="ECO:0000256" key="1">
    <source>
        <dbReference type="SAM" id="Phobius"/>
    </source>
</evidence>
<dbReference type="EMBL" id="FQXG01000009">
    <property type="protein sequence ID" value="SHI18876.1"/>
    <property type="molecule type" value="Genomic_DNA"/>
</dbReference>
<sequence>MSKRIIVALLLFDVAWALAIFGTGRWLGWQVLLTIAILACIPRTHWLNASLLALTGIAIDGLLTASGVMAFATPGLPLFLVVLWLQFALCIAAILDKLPSGWFPLALICALSGGGSYLLGDWLGATQLQPTAWIGALVIALAWAGLFPLVVKRLQHRMA</sequence>
<evidence type="ECO:0000313" key="3">
    <source>
        <dbReference type="Proteomes" id="UP000184268"/>
    </source>
</evidence>
<evidence type="ECO:0008006" key="4">
    <source>
        <dbReference type="Google" id="ProtNLM"/>
    </source>
</evidence>
<dbReference type="AlphaFoldDB" id="A0A1M5Z3M8"/>
<keyword evidence="1" id="KW-1133">Transmembrane helix</keyword>
<dbReference type="Proteomes" id="UP000184268">
    <property type="component" value="Unassembled WGS sequence"/>
</dbReference>
<organism evidence="2 3">
    <name type="scientific">Ferrimonas marina</name>
    <dbReference type="NCBI Taxonomy" id="299255"/>
    <lineage>
        <taxon>Bacteria</taxon>
        <taxon>Pseudomonadati</taxon>
        <taxon>Pseudomonadota</taxon>
        <taxon>Gammaproteobacteria</taxon>
        <taxon>Alteromonadales</taxon>
        <taxon>Ferrimonadaceae</taxon>
        <taxon>Ferrimonas</taxon>
    </lineage>
</organism>